<feature type="transmembrane region" description="Helical" evidence="1">
    <location>
        <begin position="12"/>
        <end position="40"/>
    </location>
</feature>
<keyword evidence="3" id="KW-1185">Reference proteome</keyword>
<accession>A0A239SU10</accession>
<dbReference type="Pfam" id="PF13253">
    <property type="entry name" value="DUF4044"/>
    <property type="match status" value="1"/>
</dbReference>
<dbReference type="InterPro" id="IPR025270">
    <property type="entry name" value="DUF4044"/>
</dbReference>
<proteinExistence type="predicted"/>
<organism evidence="2 3">
    <name type="scientific">Streptococcus merionis</name>
    <dbReference type="NCBI Taxonomy" id="400065"/>
    <lineage>
        <taxon>Bacteria</taxon>
        <taxon>Bacillati</taxon>
        <taxon>Bacillota</taxon>
        <taxon>Bacilli</taxon>
        <taxon>Lactobacillales</taxon>
        <taxon>Streptococcaceae</taxon>
        <taxon>Streptococcus</taxon>
    </lineage>
</organism>
<evidence type="ECO:0008006" key="4">
    <source>
        <dbReference type="Google" id="ProtNLM"/>
    </source>
</evidence>
<gene>
    <name evidence="2" type="ORF">SAMEA4412692_01267</name>
</gene>
<name>A0A239SU10_9STRE</name>
<dbReference type="KEGG" id="smen:SAMEA4412692_1267"/>
<keyword evidence="1" id="KW-1133">Transmembrane helix</keyword>
<dbReference type="AlphaFoldDB" id="A0A239SU10"/>
<evidence type="ECO:0000313" key="3">
    <source>
        <dbReference type="Proteomes" id="UP000215185"/>
    </source>
</evidence>
<protein>
    <recommendedName>
        <fullName evidence="4">DUF4044 domain-containing protein</fullName>
    </recommendedName>
</protein>
<keyword evidence="1" id="KW-0812">Transmembrane</keyword>
<sequence>MAFGEQKKKKTAFEILTSVVVLIMLVAMVFGIIASVVGVLTR</sequence>
<dbReference type="EMBL" id="LT906439">
    <property type="protein sequence ID" value="SNU88897.1"/>
    <property type="molecule type" value="Genomic_DNA"/>
</dbReference>
<dbReference type="Proteomes" id="UP000215185">
    <property type="component" value="Chromosome 1"/>
</dbReference>
<evidence type="ECO:0000256" key="1">
    <source>
        <dbReference type="SAM" id="Phobius"/>
    </source>
</evidence>
<evidence type="ECO:0000313" key="2">
    <source>
        <dbReference type="EMBL" id="SNU88897.1"/>
    </source>
</evidence>
<reference evidence="2 3" key="1">
    <citation type="submission" date="2017-06" db="EMBL/GenBank/DDBJ databases">
        <authorList>
            <consortium name="Pathogen Informatics"/>
        </authorList>
    </citation>
    <scope>NUCLEOTIDE SEQUENCE [LARGE SCALE GENOMIC DNA]</scope>
    <source>
        <strain evidence="2 3">NCTC13788</strain>
    </source>
</reference>
<dbReference type="OrthoDB" id="2235216at2"/>
<dbReference type="RefSeq" id="WP_018374451.1">
    <property type="nucleotide sequence ID" value="NZ_JBCLRV010000005.1"/>
</dbReference>
<dbReference type="STRING" id="1123308.GCA_000380085_01906"/>
<keyword evidence="1" id="KW-0472">Membrane</keyword>